<protein>
    <submittedName>
        <fullName evidence="2">Uncharacterized protein</fullName>
    </submittedName>
</protein>
<keyword evidence="3" id="KW-1185">Reference proteome</keyword>
<dbReference type="PANTHER" id="PTHR33413:SF1">
    <property type="entry name" value="EXPRESSED PROTEIN"/>
    <property type="match status" value="1"/>
</dbReference>
<dbReference type="PANTHER" id="PTHR33413">
    <property type="entry name" value="EXPRESSED PROTEIN"/>
    <property type="match status" value="1"/>
</dbReference>
<sequence>MGNCQAAEAATVIIHHPSGKVERAYWSMSATDVMAANPGHYVAVVIDANAPRPRHRPPPSHANVAFASSSCSSRGSAHAGGAASTVKHLKLLRPDDTLHIGHVYRLVSFEEVLREFASKRHVRLSRLLLKEEKKASRSRRGGGGGSGGEGRRRHSRQSDGIRTAEPNTSSATEQIGVEEEEETRVDAELEAVVRGMMTMGSTARSRASGTGGGGGAPRRQGQWRPALQSIAEVGS</sequence>
<accession>A0AAQ3KP22</accession>
<name>A0AAQ3KP22_9LILI</name>
<evidence type="ECO:0000313" key="2">
    <source>
        <dbReference type="EMBL" id="WOL11645.1"/>
    </source>
</evidence>
<organism evidence="2 3">
    <name type="scientific">Canna indica</name>
    <name type="common">Indian-shot</name>
    <dbReference type="NCBI Taxonomy" id="4628"/>
    <lineage>
        <taxon>Eukaryota</taxon>
        <taxon>Viridiplantae</taxon>
        <taxon>Streptophyta</taxon>
        <taxon>Embryophyta</taxon>
        <taxon>Tracheophyta</taxon>
        <taxon>Spermatophyta</taxon>
        <taxon>Magnoliopsida</taxon>
        <taxon>Liliopsida</taxon>
        <taxon>Zingiberales</taxon>
        <taxon>Cannaceae</taxon>
        <taxon>Canna</taxon>
    </lineage>
</organism>
<feature type="region of interest" description="Disordered" evidence="1">
    <location>
        <begin position="132"/>
        <end position="235"/>
    </location>
</feature>
<dbReference type="Pfam" id="PF14009">
    <property type="entry name" value="PADRE"/>
    <property type="match status" value="1"/>
</dbReference>
<reference evidence="2 3" key="1">
    <citation type="submission" date="2023-10" db="EMBL/GenBank/DDBJ databases">
        <title>Chromosome-scale genome assembly provides insights into flower coloration mechanisms of Canna indica.</title>
        <authorList>
            <person name="Li C."/>
        </authorList>
    </citation>
    <scope>NUCLEOTIDE SEQUENCE [LARGE SCALE GENOMIC DNA]</scope>
    <source>
        <tissue evidence="2">Flower</tissue>
    </source>
</reference>
<evidence type="ECO:0000313" key="3">
    <source>
        <dbReference type="Proteomes" id="UP001327560"/>
    </source>
</evidence>
<evidence type="ECO:0000256" key="1">
    <source>
        <dbReference type="SAM" id="MobiDB-lite"/>
    </source>
</evidence>
<dbReference type="AlphaFoldDB" id="A0AAQ3KP22"/>
<dbReference type="InterPro" id="IPR025322">
    <property type="entry name" value="PADRE_dom"/>
</dbReference>
<dbReference type="EMBL" id="CP136895">
    <property type="protein sequence ID" value="WOL11645.1"/>
    <property type="molecule type" value="Genomic_DNA"/>
</dbReference>
<gene>
    <name evidence="2" type="ORF">Cni_G20409</name>
</gene>
<proteinExistence type="predicted"/>
<dbReference type="Proteomes" id="UP001327560">
    <property type="component" value="Chromosome 6"/>
</dbReference>